<evidence type="ECO:0000256" key="8">
    <source>
        <dbReference type="ARBA" id="ARBA00022676"/>
    </source>
</evidence>
<dbReference type="GO" id="GO:0016020">
    <property type="term" value="C:membrane"/>
    <property type="evidence" value="ECO:0007669"/>
    <property type="project" value="UniProtKB-SubCell"/>
</dbReference>
<dbReference type="Proteomes" id="UP000035681">
    <property type="component" value="Unplaced"/>
</dbReference>
<evidence type="ECO:0000256" key="12">
    <source>
        <dbReference type="ARBA" id="ARBA00022737"/>
    </source>
</evidence>
<dbReference type="InterPro" id="IPR019791">
    <property type="entry name" value="Haem_peroxidase_animal"/>
</dbReference>
<comment type="similarity">
    <text evidence="4">Belongs to the glycosyltransferase 92 family.</text>
</comment>
<keyword evidence="9" id="KW-0808">Transferase</keyword>
<reference evidence="29" key="1">
    <citation type="submission" date="2024-02" db="UniProtKB">
        <authorList>
            <consortium name="WormBaseParasite"/>
        </authorList>
    </citation>
    <scope>IDENTIFICATION</scope>
</reference>
<dbReference type="GO" id="GO:0016757">
    <property type="term" value="F:glycosyltransferase activity"/>
    <property type="evidence" value="ECO:0007669"/>
    <property type="project" value="UniProtKB-KW"/>
</dbReference>
<feature type="transmembrane region" description="Helical" evidence="24">
    <location>
        <begin position="1432"/>
        <end position="1450"/>
    </location>
</feature>
<dbReference type="GO" id="GO:0020037">
    <property type="term" value="F:heme binding"/>
    <property type="evidence" value="ECO:0007669"/>
    <property type="project" value="InterPro"/>
</dbReference>
<dbReference type="SFLD" id="SFLDS00052">
    <property type="entry name" value="Ferric_Reductase_Domain"/>
    <property type="match status" value="1"/>
</dbReference>
<keyword evidence="16 24" id="KW-1133">Transmembrane helix</keyword>
<feature type="transmembrane region" description="Helical" evidence="24">
    <location>
        <begin position="1894"/>
        <end position="1915"/>
    </location>
</feature>
<dbReference type="InterPro" id="IPR018247">
    <property type="entry name" value="EF_Hand_1_Ca_BS"/>
</dbReference>
<dbReference type="Pfam" id="PF01794">
    <property type="entry name" value="Ferric_reduct"/>
    <property type="match status" value="1"/>
</dbReference>
<dbReference type="GO" id="GO:0009886">
    <property type="term" value="P:post-embryonic animal morphogenesis"/>
    <property type="evidence" value="ECO:0007669"/>
    <property type="project" value="UniProtKB-ARBA"/>
</dbReference>
<evidence type="ECO:0000256" key="11">
    <source>
        <dbReference type="ARBA" id="ARBA00022723"/>
    </source>
</evidence>
<feature type="transmembrane region" description="Helical" evidence="24">
    <location>
        <begin position="1855"/>
        <end position="1874"/>
    </location>
</feature>
<evidence type="ECO:0000256" key="9">
    <source>
        <dbReference type="ARBA" id="ARBA00022679"/>
    </source>
</evidence>
<dbReference type="Gene3D" id="1.10.640.10">
    <property type="entry name" value="Haem peroxidase domain superfamily, animal type"/>
    <property type="match status" value="1"/>
</dbReference>
<dbReference type="AlphaFoldDB" id="A0AAF5D5Z4"/>
<dbReference type="NCBIfam" id="TIGR02251">
    <property type="entry name" value="HIF-SF_euk"/>
    <property type="match status" value="1"/>
</dbReference>
<dbReference type="InterPro" id="IPR034821">
    <property type="entry name" value="DUOX_peroxidase"/>
</dbReference>
<comment type="catalytic activity">
    <reaction evidence="21">
        <text>NADH + O2 + H(+) = H2O2 + NAD(+)</text>
        <dbReference type="Rhea" id="RHEA:11264"/>
        <dbReference type="ChEBI" id="CHEBI:15378"/>
        <dbReference type="ChEBI" id="CHEBI:15379"/>
        <dbReference type="ChEBI" id="CHEBI:16240"/>
        <dbReference type="ChEBI" id="CHEBI:57540"/>
        <dbReference type="ChEBI" id="CHEBI:57945"/>
        <dbReference type="EC" id="1.6.3.1"/>
    </reaction>
</comment>
<evidence type="ECO:0000256" key="20">
    <source>
        <dbReference type="ARBA" id="ARBA00023324"/>
    </source>
</evidence>
<comment type="catalytic activity">
    <reaction evidence="22">
        <text>NADPH + O2 + H(+) = H2O2 + NADP(+)</text>
        <dbReference type="Rhea" id="RHEA:11260"/>
        <dbReference type="ChEBI" id="CHEBI:15378"/>
        <dbReference type="ChEBI" id="CHEBI:15379"/>
        <dbReference type="ChEBI" id="CHEBI:16240"/>
        <dbReference type="ChEBI" id="CHEBI:57783"/>
        <dbReference type="ChEBI" id="CHEBI:58349"/>
        <dbReference type="EC" id="1.6.3.1"/>
    </reaction>
</comment>
<evidence type="ECO:0000256" key="5">
    <source>
        <dbReference type="ARBA" id="ARBA00012698"/>
    </source>
</evidence>
<dbReference type="SFLD" id="SFLDG01168">
    <property type="entry name" value="Ferric_reductase_subgroup_(FRE"/>
    <property type="match status" value="1"/>
</dbReference>
<name>A0AAF5D5Z4_STRER</name>
<keyword evidence="7" id="KW-0285">Flavoprotein</keyword>
<evidence type="ECO:0000259" key="27">
    <source>
        <dbReference type="PROSITE" id="PS51384"/>
    </source>
</evidence>
<feature type="binding site" description="axial binding residue" evidence="23">
    <location>
        <position position="1177"/>
    </location>
    <ligand>
        <name>heme b</name>
        <dbReference type="ChEBI" id="CHEBI:60344"/>
    </ligand>
    <ligandPart>
        <name>Fe</name>
        <dbReference type="ChEBI" id="CHEBI:18248"/>
    </ligandPart>
</feature>
<sequence length="2364" mass="272209">MPRQYRRIQQYQTIRYDRHIELSAMSVQRLSVVPRKILVLDLDETLIHSYFDGSTRAACKPASPPDFILKVTIDRQPVRFSVHLRPHLEYFLSVISQWYDLVIFTASMEIYGSAVTDRLDRGRGMFKRRYYRQHCTQEQYGYTKDLSAIHDDLASIFILDNTPNAYRHFKNNAIPITSWFCDPKDTYLLDLLPFLDALRFTSDYTLMNQNFFISKFSTLSSQVLSIYRSEEKWKSFRKAFEAFYMLCLIIFGAILGISLYYRTTNIWMLKNLGDGFLHRSEGLRPIILGAFYRMVGEQNVNGNYAVIQYLAHNFDKQKLYCISQRPNSEDDNSFVINEALIQRIHDGKRGTNDICSWSGHLAECEIASTNLNYITLSTSSDVNEIKNGMKIELETPVIRSPKEPLVVCIAPMYIYTEWQIMLTGIESWLALGATKIIIPIQSASNTVMNILKKYERDQKVILRYWPKWPVMNDVNPNGLVLSRGIEESHVNCLHFAKPFADLIAFSDIDDILMPVNPLNAKIGYNLELIHSLFKEHPQAGTLLFEHRDTQLQLPNDKSNDKTLNNFNFNFLHNSKVKQSCGVWRMKTRVIVNASRVDTVNMHESGINRFGYVQVRLPCRQAHFYHLRHSYRNLPTQTSDSINMSTVVSILNNQFKHRLSTTLSTISNLPISESRLDTFRAYDECVKAVNNEHFTLKVSRCMTPSACFAKLPSGNMNCTAASTDYSFARINSDFISAPGTLKFIPSNDCDAPIPKYTSGNSYKKGNLKNLAIQILKKWEKKSILFKLLFENVMVKKMYDIYEGMLRRNRFKDQKFALVMYWHVGYNIFIRQLLKINIQLIKNLRYKLCYHHLYIILLATIQFVNVECLDKTHEFQRYDGWFNNLANPEWGSVGSRLHRDSPANYEDGVYKINVSLPSARTISDIVFKGPSGIKNKRNITTMLAFFSQVVAYEIMQSSQTGCPLENIPIPVEQCDSVFDPSCEGKTNIPFMRTKYDTETGHGLNSPREQINERTSWIDASFLYSTNEPWVAALRSWHEGTLTEGEVEGYPPLNKKIIPLINPAPPQIHRLMDPERLFTLGDPRINENPGLLTFGLILFRWHNFQALKIAQKHPDWTDEEIFQGARRMVIASLQNIILYEFLPEVLGIKKDEIPKYGKYNAHIPPGISHSFATAAFRFHHTIVPPGMLFRKKRTSKKECVFRNDIGGFEALRLCQNWWNAQDIVQEYTVDEIILGMASQISEAEDTIIVEDLRDFIFGPMYFTRLDVVSSSIMRGRDNGIPFYNDLRRNFALETKTWETINPQLYKTNQKMFDKLKVLYKDIKYLDAYVGGMLETNENGMGELFKHIIRDQFLRLRDGDRFWFENRQNGIFTEDEIEEIKSITLSKILRATTNIEEDEIQDNVFIFNETSPCPQPFQVNTTGLEQCIPMMRYDHFNGIACVPLICIGVARYLIIRRRKLGVTLIDMPKIISKDSYNNSVIDSQSEIDSTSDSASTKYYQIPHTVEDKFKMPAIEWLSDSFCRSVNFELDTTTGQICIKRPRSKGVLRKLNLGKADKVLFTLTDPTTKSTYGPFIIITIPKNYDMVIRLHNDTHCAQFMKVAGDCLKKLNIPLTVKHLDNDVLLQTAETKEKRQKKLDLFFREAYAKSFQTPQLSDDNVEYNEDLSRDILGISISKSELADALGMREDNHFVDRLFAVMVKNGEDSVSFESFLELLKKFTNGSTKDKMNLLFNMCDYNGDGQVERAEFIQFFKSLSDTAGVKLDKHVQEDMLDGVLLVHGVDSTSKYLTEEDLEKIFTEVDGVSRPVGVHLRGAKLKVNLDDSSSLSSFAVPADEERSKIVRPKLSILLSFLETYRQHIAWIFIFFSINALLFLERFWHYRFEVEHRDLRRVLGTGIAITRGAAAAISFSMSLILLTVCRNLITVIRVTPIGEYIPLDSAIVFHKIIGYTIAFFSAVHTIGHLVNFYNIATQSQEGLQCLFQEAVFGSNFAPTVKYWFFGTMTGLTGILIVIIMCIIYIFSIPSFMHQNYNAFIFTHWLNIGFYGLTLLHGLPKLLDSPKFWYQMLGPLILFIIDKIIGMRQQYKQLRIIEAAILPSDIIYIQFKRPHSFNFYSGQWVRISCPDISCPFNEDHAFSMAAAPQSPSLELYIKAVGPWTRQLRSILQDCQANGLPYPTINLSGPFGDGNQEWTGYDIAVMVGGGIGITPYASILMDLVLNKPSGRHTNIKCKKVYFLWICPTHKNYEWFVDVLKDVEKLDTHGILENHIFITQFFHKFDLRTTMLYICEKHFRTDNNGRSMFTGLRAVNHFGRPNFDSFFKFLQNKHNNVEQIGVFSCGPATVNKKIRQSCTEANRVRNAPSFVHRFETF</sequence>
<evidence type="ECO:0000256" key="21">
    <source>
        <dbReference type="ARBA" id="ARBA00047455"/>
    </source>
</evidence>
<dbReference type="GO" id="GO:0042303">
    <property type="term" value="P:molting cycle"/>
    <property type="evidence" value="ECO:0007669"/>
    <property type="project" value="UniProtKB-ARBA"/>
</dbReference>
<evidence type="ECO:0000256" key="1">
    <source>
        <dbReference type="ARBA" id="ARBA00004141"/>
    </source>
</evidence>
<dbReference type="PROSITE" id="PS51384">
    <property type="entry name" value="FAD_FR"/>
    <property type="match status" value="1"/>
</dbReference>
<dbReference type="SFLD" id="SFLDG01169">
    <property type="entry name" value="NADPH_oxidase_subgroup_(NOX)"/>
    <property type="match status" value="1"/>
</dbReference>
<dbReference type="InterPro" id="IPR036412">
    <property type="entry name" value="HAD-like_sf"/>
</dbReference>
<feature type="domain" description="FCP1 homology" evidence="26">
    <location>
        <begin position="31"/>
        <end position="198"/>
    </location>
</feature>
<keyword evidence="18 24" id="KW-0472">Membrane</keyword>
<dbReference type="InterPro" id="IPR002048">
    <property type="entry name" value="EF_hand_dom"/>
</dbReference>
<dbReference type="Gene3D" id="2.40.30.10">
    <property type="entry name" value="Translation factors"/>
    <property type="match status" value="1"/>
</dbReference>
<dbReference type="PROSITE" id="PS00018">
    <property type="entry name" value="EF_HAND_1"/>
    <property type="match status" value="1"/>
</dbReference>
<evidence type="ECO:0000256" key="17">
    <source>
        <dbReference type="ARBA" id="ARBA00023002"/>
    </source>
</evidence>
<proteinExistence type="inferred from homology"/>
<evidence type="ECO:0000259" key="25">
    <source>
        <dbReference type="PROSITE" id="PS50222"/>
    </source>
</evidence>
<feature type="domain" description="FAD-binding FR-type" evidence="27">
    <location>
        <begin position="2078"/>
        <end position="2185"/>
    </location>
</feature>
<dbReference type="GO" id="GO:0016175">
    <property type="term" value="F:superoxide-generating NAD(P)H oxidase activity"/>
    <property type="evidence" value="ECO:0007669"/>
    <property type="project" value="UniProtKB-ARBA"/>
</dbReference>
<keyword evidence="23" id="KW-0408">Iron</keyword>
<dbReference type="GO" id="GO:0016791">
    <property type="term" value="F:phosphatase activity"/>
    <property type="evidence" value="ECO:0007669"/>
    <property type="project" value="InterPro"/>
</dbReference>
<dbReference type="GO" id="GO:0042335">
    <property type="term" value="P:cuticle development"/>
    <property type="evidence" value="ECO:0007669"/>
    <property type="project" value="UniProtKB-ARBA"/>
</dbReference>
<dbReference type="Pfam" id="PF01697">
    <property type="entry name" value="Glyco_transf_92"/>
    <property type="match status" value="1"/>
</dbReference>
<evidence type="ECO:0000256" key="24">
    <source>
        <dbReference type="SAM" id="Phobius"/>
    </source>
</evidence>
<keyword evidence="8" id="KW-0328">Glycosyltransferase</keyword>
<dbReference type="InterPro" id="IPR023214">
    <property type="entry name" value="HAD_sf"/>
</dbReference>
<dbReference type="InterPro" id="IPR004274">
    <property type="entry name" value="FCP1_dom"/>
</dbReference>
<dbReference type="SUPFAM" id="SSF63380">
    <property type="entry name" value="Riboflavin synthase domain-like"/>
    <property type="match status" value="1"/>
</dbReference>
<dbReference type="SMART" id="SM00577">
    <property type="entry name" value="CPDc"/>
    <property type="match status" value="1"/>
</dbReference>
<dbReference type="InterPro" id="IPR017927">
    <property type="entry name" value="FAD-bd_FR_type"/>
</dbReference>
<keyword evidence="28" id="KW-1185">Reference proteome</keyword>
<keyword evidence="20" id="KW-0376">Hydrogen peroxide</keyword>
<dbReference type="WBParaSite" id="TCONS_00007347.p1">
    <property type="protein sequence ID" value="TCONS_00007347.p1"/>
    <property type="gene ID" value="XLOC_005382"/>
</dbReference>
<keyword evidence="12" id="KW-0677">Repeat</keyword>
<dbReference type="PRINTS" id="PR00457">
    <property type="entry name" value="ANPEROXIDASE"/>
</dbReference>
<evidence type="ECO:0000256" key="22">
    <source>
        <dbReference type="ARBA" id="ARBA00048762"/>
    </source>
</evidence>
<keyword evidence="19" id="KW-0325">Glycoprotein</keyword>
<dbReference type="SUPFAM" id="SSF52343">
    <property type="entry name" value="Ferredoxin reductase-like, C-terminal NADP-linked domain"/>
    <property type="match status" value="1"/>
</dbReference>
<dbReference type="Pfam" id="PF03098">
    <property type="entry name" value="An_peroxidase"/>
    <property type="match status" value="1"/>
</dbReference>
<evidence type="ECO:0000256" key="10">
    <source>
        <dbReference type="ARBA" id="ARBA00022692"/>
    </source>
</evidence>
<evidence type="ECO:0000256" key="7">
    <source>
        <dbReference type="ARBA" id="ARBA00022630"/>
    </source>
</evidence>
<dbReference type="CDD" id="cd06186">
    <property type="entry name" value="NOX_Duox_like_FAD_NADP"/>
    <property type="match status" value="1"/>
</dbReference>
<dbReference type="SUPFAM" id="SSF47473">
    <property type="entry name" value="EF-hand"/>
    <property type="match status" value="1"/>
</dbReference>
<comment type="subcellular location">
    <subcellularLocation>
        <location evidence="1">Membrane</location>
        <topology evidence="1">Multi-pass membrane protein</topology>
    </subcellularLocation>
    <subcellularLocation>
        <location evidence="2">Membrane</location>
        <topology evidence="2">Single-pass membrane protein</topology>
    </subcellularLocation>
</comment>
<dbReference type="InterPro" id="IPR013121">
    <property type="entry name" value="Fe_red_NAD-bd_6"/>
</dbReference>
<evidence type="ECO:0000256" key="6">
    <source>
        <dbReference type="ARBA" id="ARBA00022559"/>
    </source>
</evidence>
<evidence type="ECO:0000256" key="2">
    <source>
        <dbReference type="ARBA" id="ARBA00004167"/>
    </source>
</evidence>
<dbReference type="SUPFAM" id="SSF48113">
    <property type="entry name" value="Heme-dependent peroxidases"/>
    <property type="match status" value="1"/>
</dbReference>
<evidence type="ECO:0000256" key="18">
    <source>
        <dbReference type="ARBA" id="ARBA00023136"/>
    </source>
</evidence>
<dbReference type="Pfam" id="PF08022">
    <property type="entry name" value="FAD_binding_8"/>
    <property type="match status" value="1"/>
</dbReference>
<keyword evidence="10 24" id="KW-0812">Transmembrane</keyword>
<dbReference type="Pfam" id="PF08030">
    <property type="entry name" value="NAD_binding_6"/>
    <property type="match status" value="1"/>
</dbReference>
<dbReference type="Pfam" id="PF03031">
    <property type="entry name" value="NIF"/>
    <property type="match status" value="1"/>
</dbReference>
<dbReference type="CDD" id="cd07521">
    <property type="entry name" value="HAD_FCP1-like"/>
    <property type="match status" value="1"/>
</dbReference>
<dbReference type="FunFam" id="3.40.50.80:FF:000020">
    <property type="entry name" value="Dual oxidase 1"/>
    <property type="match status" value="1"/>
</dbReference>
<dbReference type="PANTHER" id="PTHR11475:SF144">
    <property type="entry name" value="NAD(P)H OXIDASE (H2O2-FORMING)"/>
    <property type="match status" value="1"/>
</dbReference>
<feature type="transmembrane region" description="Helical" evidence="24">
    <location>
        <begin position="1992"/>
        <end position="2016"/>
    </location>
</feature>
<dbReference type="InterPro" id="IPR037120">
    <property type="entry name" value="Haem_peroxidase_sf_animal"/>
</dbReference>
<dbReference type="Gene3D" id="1.10.238.10">
    <property type="entry name" value="EF-hand"/>
    <property type="match status" value="1"/>
</dbReference>
<dbReference type="CDD" id="cd00051">
    <property type="entry name" value="EFh"/>
    <property type="match status" value="1"/>
</dbReference>
<evidence type="ECO:0000256" key="15">
    <source>
        <dbReference type="ARBA" id="ARBA00022857"/>
    </source>
</evidence>
<keyword evidence="17" id="KW-0560">Oxidoreductase</keyword>
<dbReference type="PROSITE" id="PS50292">
    <property type="entry name" value="PEROXIDASE_3"/>
    <property type="match status" value="1"/>
</dbReference>
<protein>
    <recommendedName>
        <fullName evidence="5">NAD(P)H oxidase (H2O2-forming)</fullName>
        <ecNumber evidence="5">1.6.3.1</ecNumber>
    </recommendedName>
</protein>
<keyword evidence="23" id="KW-0349">Heme</keyword>
<dbReference type="GO" id="GO:0004601">
    <property type="term" value="F:peroxidase activity"/>
    <property type="evidence" value="ECO:0007669"/>
    <property type="project" value="UniProtKB-KW"/>
</dbReference>
<dbReference type="InterPro" id="IPR017938">
    <property type="entry name" value="Riboflavin_synthase-like_b-brl"/>
</dbReference>
<dbReference type="SUPFAM" id="SSF56784">
    <property type="entry name" value="HAD-like"/>
    <property type="match status" value="1"/>
</dbReference>
<dbReference type="GO" id="GO:0006979">
    <property type="term" value="P:response to oxidative stress"/>
    <property type="evidence" value="ECO:0007669"/>
    <property type="project" value="InterPro"/>
</dbReference>
<accession>A0AAF5D5Z4</accession>
<dbReference type="EC" id="1.6.3.1" evidence="5"/>
<evidence type="ECO:0000256" key="13">
    <source>
        <dbReference type="ARBA" id="ARBA00022827"/>
    </source>
</evidence>
<evidence type="ECO:0000256" key="4">
    <source>
        <dbReference type="ARBA" id="ARBA00007647"/>
    </source>
</evidence>
<dbReference type="SMART" id="SM00054">
    <property type="entry name" value="EFh"/>
    <property type="match status" value="2"/>
</dbReference>
<dbReference type="CDD" id="cd09820">
    <property type="entry name" value="dual_peroxidase_like"/>
    <property type="match status" value="1"/>
</dbReference>
<keyword evidence="15" id="KW-0521">NADP</keyword>
<evidence type="ECO:0000313" key="28">
    <source>
        <dbReference type="Proteomes" id="UP000035681"/>
    </source>
</evidence>
<feature type="transmembrane region" description="Helical" evidence="24">
    <location>
        <begin position="1936"/>
        <end position="1956"/>
    </location>
</feature>
<evidence type="ECO:0000259" key="26">
    <source>
        <dbReference type="PROSITE" id="PS50969"/>
    </source>
</evidence>
<dbReference type="FunFam" id="2.40.30.10:FF:000059">
    <property type="entry name" value="dual oxidase isoform X1"/>
    <property type="match status" value="1"/>
</dbReference>
<evidence type="ECO:0000313" key="29">
    <source>
        <dbReference type="WBParaSite" id="TCONS_00007347.p1"/>
    </source>
</evidence>
<comment type="similarity">
    <text evidence="3">In the N-terminal section; belongs to the peroxidase family.</text>
</comment>
<feature type="transmembrane region" description="Helical" evidence="24">
    <location>
        <begin position="2028"/>
        <end position="2045"/>
    </location>
</feature>
<keyword evidence="6" id="KW-0575">Peroxidase</keyword>
<dbReference type="InterPro" id="IPR013112">
    <property type="entry name" value="FAD-bd_8"/>
</dbReference>
<dbReference type="PANTHER" id="PTHR11475">
    <property type="entry name" value="OXIDASE/PEROXIDASE"/>
    <property type="match status" value="1"/>
</dbReference>
<dbReference type="PROSITE" id="PS50222">
    <property type="entry name" value="EF_HAND_2"/>
    <property type="match status" value="1"/>
</dbReference>
<evidence type="ECO:0000256" key="16">
    <source>
        <dbReference type="ARBA" id="ARBA00022989"/>
    </source>
</evidence>
<evidence type="ECO:0000256" key="14">
    <source>
        <dbReference type="ARBA" id="ARBA00022837"/>
    </source>
</evidence>
<organism evidence="28 29">
    <name type="scientific">Strongyloides stercoralis</name>
    <name type="common">Threadworm</name>
    <dbReference type="NCBI Taxonomy" id="6248"/>
    <lineage>
        <taxon>Eukaryota</taxon>
        <taxon>Metazoa</taxon>
        <taxon>Ecdysozoa</taxon>
        <taxon>Nematoda</taxon>
        <taxon>Chromadorea</taxon>
        <taxon>Rhabditida</taxon>
        <taxon>Tylenchina</taxon>
        <taxon>Panagrolaimomorpha</taxon>
        <taxon>Strongyloidoidea</taxon>
        <taxon>Strongyloididae</taxon>
        <taxon>Strongyloides</taxon>
    </lineage>
</organism>
<keyword evidence="13" id="KW-0274">FAD</keyword>
<dbReference type="InterPro" id="IPR010255">
    <property type="entry name" value="Haem_peroxidase_sf"/>
</dbReference>
<keyword evidence="11 23" id="KW-0479">Metal-binding</keyword>
<dbReference type="InterPro" id="IPR039261">
    <property type="entry name" value="FNR_nucleotide-bd"/>
</dbReference>
<evidence type="ECO:0000256" key="3">
    <source>
        <dbReference type="ARBA" id="ARBA00005644"/>
    </source>
</evidence>
<dbReference type="PROSITE" id="PS50969">
    <property type="entry name" value="FCP1"/>
    <property type="match status" value="1"/>
</dbReference>
<dbReference type="InterPro" id="IPR013130">
    <property type="entry name" value="Fe3_Rdtase_TM_dom"/>
</dbReference>
<evidence type="ECO:0000256" key="23">
    <source>
        <dbReference type="PIRSR" id="PIRSR619791-2"/>
    </source>
</evidence>
<feature type="transmembrane region" description="Helical" evidence="24">
    <location>
        <begin position="242"/>
        <end position="261"/>
    </location>
</feature>
<dbReference type="GO" id="GO:0005509">
    <property type="term" value="F:calcium ion binding"/>
    <property type="evidence" value="ECO:0007669"/>
    <property type="project" value="InterPro"/>
</dbReference>
<dbReference type="InterPro" id="IPR011992">
    <property type="entry name" value="EF-hand-dom_pair"/>
</dbReference>
<dbReference type="Gene3D" id="3.40.50.80">
    <property type="entry name" value="Nucleotide-binding domain of ferredoxin-NADP reductase (FNR) module"/>
    <property type="match status" value="1"/>
</dbReference>
<dbReference type="Gene3D" id="3.40.50.1000">
    <property type="entry name" value="HAD superfamily/HAD-like"/>
    <property type="match status" value="1"/>
</dbReference>
<dbReference type="InterPro" id="IPR011948">
    <property type="entry name" value="Dullard_phosphatase"/>
</dbReference>
<dbReference type="GO" id="GO:0042742">
    <property type="term" value="P:defense response to bacterium"/>
    <property type="evidence" value="ECO:0007669"/>
    <property type="project" value="UniProtKB-ARBA"/>
</dbReference>
<dbReference type="InterPro" id="IPR008166">
    <property type="entry name" value="Glyco_transf_92"/>
</dbReference>
<feature type="transmembrane region" description="Helical" evidence="24">
    <location>
        <begin position="2057"/>
        <end position="2074"/>
    </location>
</feature>
<evidence type="ECO:0000256" key="19">
    <source>
        <dbReference type="ARBA" id="ARBA00023180"/>
    </source>
</evidence>
<dbReference type="FunFam" id="1.10.640.10:FF:000004">
    <property type="entry name" value="Dual oxidase 2"/>
    <property type="match status" value="1"/>
</dbReference>
<dbReference type="GO" id="GO:0042744">
    <property type="term" value="P:hydrogen peroxide catabolic process"/>
    <property type="evidence" value="ECO:0007669"/>
    <property type="project" value="UniProtKB-KW"/>
</dbReference>
<feature type="domain" description="EF-hand" evidence="25">
    <location>
        <begin position="1719"/>
        <end position="1754"/>
    </location>
</feature>
<keyword evidence="14" id="KW-0106">Calcium</keyword>
<dbReference type="GO" id="GO:0016174">
    <property type="term" value="F:NAD(P)H oxidase H2O2-forming activity"/>
    <property type="evidence" value="ECO:0007669"/>
    <property type="project" value="UniProtKB-EC"/>
</dbReference>